<evidence type="ECO:0000313" key="2">
    <source>
        <dbReference type="Proteomes" id="UP000492821"/>
    </source>
</evidence>
<dbReference type="SUPFAM" id="SSF81383">
    <property type="entry name" value="F-box domain"/>
    <property type="match status" value="1"/>
</dbReference>
<evidence type="ECO:0000313" key="3">
    <source>
        <dbReference type="WBParaSite" id="Pan_g11606.t1"/>
    </source>
</evidence>
<sequence>MGTLYIENNTYLTGDDQKSSPFGCFVKAEKAKKKQKKSLPRRFFNSILPKKAPKLASIPTTSGYTSTCSIDDLSDAILTRVFENLENPRDRLRIGQTCQRFRFIVEKRMTLKPVPVNNRELFYRYNFHHDHTEVYAMKIGRSIAGTSKRPRNWSSQRSVDSASSAGSLMDPVKMDGLRGDSLTELLVPGIVFTGTIIFEPNIDLMAALTEIYDLFKVGILRPRVLRFHGGTSGSRSCSPLPEVVAMQQRRHQRQAPHAFDEADFVAFVREMGVCVREVHLMNSKHLIFAKKPISLLYLVDSLDQFSLMTSDPSVPTIQYSLNDIFAAAAYWQHLPPPENNCVFNIREPTVGSQSGSIHEVEPSEVLFDHDQRLTAIAFTHPSDPDITLTYNFH</sequence>
<feature type="region of interest" description="Disordered" evidence="1">
    <location>
        <begin position="147"/>
        <end position="167"/>
    </location>
</feature>
<protein>
    <submittedName>
        <fullName evidence="3">F-box domain-containing protein</fullName>
    </submittedName>
</protein>
<feature type="compositionally biased region" description="Low complexity" evidence="1">
    <location>
        <begin position="154"/>
        <end position="167"/>
    </location>
</feature>
<dbReference type="Proteomes" id="UP000492821">
    <property type="component" value="Unassembled WGS sequence"/>
</dbReference>
<name>A0A7E4ZQT1_PANRE</name>
<proteinExistence type="predicted"/>
<keyword evidence="2" id="KW-1185">Reference proteome</keyword>
<dbReference type="InterPro" id="IPR036047">
    <property type="entry name" value="F-box-like_dom_sf"/>
</dbReference>
<dbReference type="AlphaFoldDB" id="A0A7E4ZQT1"/>
<dbReference type="WBParaSite" id="Pan_g11606.t1">
    <property type="protein sequence ID" value="Pan_g11606.t1"/>
    <property type="gene ID" value="Pan_g11606"/>
</dbReference>
<reference evidence="2" key="1">
    <citation type="journal article" date="2013" name="Genetics">
        <title>The draft genome and transcriptome of Panagrellus redivivus are shaped by the harsh demands of a free-living lifestyle.</title>
        <authorList>
            <person name="Srinivasan J."/>
            <person name="Dillman A.R."/>
            <person name="Macchietto M.G."/>
            <person name="Heikkinen L."/>
            <person name="Lakso M."/>
            <person name="Fracchia K.M."/>
            <person name="Antoshechkin I."/>
            <person name="Mortazavi A."/>
            <person name="Wong G."/>
            <person name="Sternberg P.W."/>
        </authorList>
    </citation>
    <scope>NUCLEOTIDE SEQUENCE [LARGE SCALE GENOMIC DNA]</scope>
    <source>
        <strain evidence="2">MT8872</strain>
    </source>
</reference>
<organism evidence="2 3">
    <name type="scientific">Panagrellus redivivus</name>
    <name type="common">Microworm</name>
    <dbReference type="NCBI Taxonomy" id="6233"/>
    <lineage>
        <taxon>Eukaryota</taxon>
        <taxon>Metazoa</taxon>
        <taxon>Ecdysozoa</taxon>
        <taxon>Nematoda</taxon>
        <taxon>Chromadorea</taxon>
        <taxon>Rhabditida</taxon>
        <taxon>Tylenchina</taxon>
        <taxon>Panagrolaimomorpha</taxon>
        <taxon>Panagrolaimoidea</taxon>
        <taxon>Panagrolaimidae</taxon>
        <taxon>Panagrellus</taxon>
    </lineage>
</organism>
<reference evidence="3" key="2">
    <citation type="submission" date="2020-10" db="UniProtKB">
        <authorList>
            <consortium name="WormBaseParasite"/>
        </authorList>
    </citation>
    <scope>IDENTIFICATION</scope>
</reference>
<evidence type="ECO:0000256" key="1">
    <source>
        <dbReference type="SAM" id="MobiDB-lite"/>
    </source>
</evidence>
<dbReference type="CDD" id="cd09917">
    <property type="entry name" value="F-box_SF"/>
    <property type="match status" value="1"/>
</dbReference>
<accession>A0A7E4ZQT1</accession>